<evidence type="ECO:0000313" key="14">
    <source>
        <dbReference type="EMBL" id="UPV73233.1"/>
    </source>
</evidence>
<keyword evidence="3" id="KW-0050">Antiport</keyword>
<evidence type="ECO:0000256" key="9">
    <source>
        <dbReference type="SAM" id="Phobius"/>
    </source>
</evidence>
<comment type="subcellular location">
    <subcellularLocation>
        <location evidence="1">Cell membrane</location>
        <topology evidence="1">Multi-pass membrane protein</topology>
    </subcellularLocation>
</comment>
<evidence type="ECO:0000256" key="3">
    <source>
        <dbReference type="ARBA" id="ARBA00022449"/>
    </source>
</evidence>
<feature type="transmembrane region" description="Helical" evidence="9">
    <location>
        <begin position="619"/>
        <end position="641"/>
    </location>
</feature>
<dbReference type="InterPro" id="IPR046806">
    <property type="entry name" value="MrpA_C/MbhE"/>
</dbReference>
<dbReference type="Pfam" id="PF00662">
    <property type="entry name" value="Proton_antipo_N"/>
    <property type="match status" value="1"/>
</dbReference>
<dbReference type="InterPro" id="IPR025383">
    <property type="entry name" value="MrpA_C/MbhD"/>
</dbReference>
<dbReference type="GeneID" id="72185898"/>
<dbReference type="PANTHER" id="PTHR43373">
    <property type="entry name" value="NA(+)/H(+) ANTIPORTER SUBUNIT"/>
    <property type="match status" value="1"/>
</dbReference>
<feature type="transmembrane region" description="Helical" evidence="9">
    <location>
        <begin position="76"/>
        <end position="101"/>
    </location>
</feature>
<evidence type="ECO:0000256" key="2">
    <source>
        <dbReference type="ARBA" id="ARBA00022448"/>
    </source>
</evidence>
<feature type="transmembrane region" description="Helical" evidence="9">
    <location>
        <begin position="12"/>
        <end position="30"/>
    </location>
</feature>
<feature type="transmembrane region" description="Helical" evidence="9">
    <location>
        <begin position="208"/>
        <end position="227"/>
    </location>
</feature>
<feature type="domain" description="MrpA C-terminal/MbhD" evidence="12">
    <location>
        <begin position="629"/>
        <end position="693"/>
    </location>
</feature>
<evidence type="ECO:0000256" key="8">
    <source>
        <dbReference type="ARBA" id="ARBA00023136"/>
    </source>
</evidence>
<sequence length="791" mass="83115">MQPTPDPAASAVLAVVFLPFVAAALVPLVYRALGERTAYYAAAVALACFGLVASQYGTHGTVSFPWIPSLGVSVSFYVDGLSLLVGFLASGVGVLILTYSGGYMHGEPGQPKYYAALLAFMGSMLGVAFAADLIALFVFWELTSLSSFILIGHYQRQKSSQYAARKSMLITVSGGLFMLVGFLLLHAVTGEFSIVYMLENPELVQEELRQAGLFLPVLGLIGVGAAAKSAQVPLHIWLPNAMEAPTPVSAFLHSATMVKAGVYLLGRFRPVLVSHEWELAFAILGLTTMTVAAILAVGATDIKELLAYSTASHLGLIVAGFGFVSDLGGETGAFHIINHATFKAALFLVAGIIAHEAGTRKIENLGGLSEDLPITAGITAVAALGMAGVPPFNGFYSKELLFEAAWEAAAHAGGLAWLYPAVAVFGSVFTFLYSIRFLMLFFGEKPTGLHKVHSPPKAMLAPPLLLGILAALVSLGGVLGTFGFHFEPFDHFVTEVWASTVAPDADLHGGFSYHVPTHLTPAAAMSAVTIVLGAAAYPFYGRLHRGVNRLTDVNLLRANWYYDSTVFGANDFSDTVAETVQNGLLRTYATWALATVAALTLAGYAASGVTLPEFALAEGMTLPIVLVLLIAIVGAVAVSIAPSHISGVLTLSILGFMVAVFYVLASAPDLALTQLVVETLTLVIFLLVLDRLPAFYGNAGRGKMIRDGALSAVVGATVFVTVLVSTAATPADGIAEEFVNRAVPEGGGGNIVNVILVDFRAFDTMGEISVVAMAALSVLTLVAMRERGETQ</sequence>
<dbReference type="GO" id="GO:0006811">
    <property type="term" value="P:monoatomic ion transport"/>
    <property type="evidence" value="ECO:0007669"/>
    <property type="project" value="UniProtKB-KW"/>
</dbReference>
<feature type="transmembrane region" description="Helical" evidence="9">
    <location>
        <begin position="113"/>
        <end position="131"/>
    </location>
</feature>
<evidence type="ECO:0000313" key="15">
    <source>
        <dbReference type="Proteomes" id="UP000830729"/>
    </source>
</evidence>
<evidence type="ECO:0000256" key="6">
    <source>
        <dbReference type="ARBA" id="ARBA00022989"/>
    </source>
</evidence>
<keyword evidence="2" id="KW-0813">Transport</keyword>
<feature type="transmembrane region" description="Helical" evidence="9">
    <location>
        <begin position="416"/>
        <end position="443"/>
    </location>
</feature>
<accession>A0A8U0HR70</accession>
<keyword evidence="6 9" id="KW-1133">Transmembrane helix</keyword>
<keyword evidence="15" id="KW-1185">Reference proteome</keyword>
<dbReference type="Pfam" id="PF20501">
    <property type="entry name" value="MbhE"/>
    <property type="match status" value="1"/>
</dbReference>
<feature type="transmembrane region" description="Helical" evidence="9">
    <location>
        <begin position="588"/>
        <end position="607"/>
    </location>
</feature>
<feature type="transmembrane region" description="Helical" evidence="9">
    <location>
        <begin position="768"/>
        <end position="784"/>
    </location>
</feature>
<dbReference type="Proteomes" id="UP000830729">
    <property type="component" value="Chromosome"/>
</dbReference>
<evidence type="ECO:0000256" key="4">
    <source>
        <dbReference type="ARBA" id="ARBA00022475"/>
    </source>
</evidence>
<feature type="domain" description="MrpA C-terminal/MbhE" evidence="13">
    <location>
        <begin position="705"/>
        <end position="782"/>
    </location>
</feature>
<organism evidence="14 15">
    <name type="scientific">Halorussus limi</name>
    <dbReference type="NCBI Taxonomy" id="2938695"/>
    <lineage>
        <taxon>Archaea</taxon>
        <taxon>Methanobacteriati</taxon>
        <taxon>Methanobacteriota</taxon>
        <taxon>Stenosarchaea group</taxon>
        <taxon>Halobacteria</taxon>
        <taxon>Halobacteriales</taxon>
        <taxon>Haladaptataceae</taxon>
        <taxon>Halorussus</taxon>
    </lineage>
</organism>
<dbReference type="InterPro" id="IPR050616">
    <property type="entry name" value="CPA3_Na-H_Antiporter_A"/>
</dbReference>
<keyword evidence="7" id="KW-0406">Ion transport</keyword>
<dbReference type="PRINTS" id="PR01434">
    <property type="entry name" value="NADHDHGNASE5"/>
</dbReference>
<name>A0A8U0HR70_9EURY</name>
<feature type="domain" description="NADH:quinone oxidoreductase/Mrp antiporter transmembrane" evidence="10">
    <location>
        <begin position="130"/>
        <end position="412"/>
    </location>
</feature>
<dbReference type="Pfam" id="PF00361">
    <property type="entry name" value="Proton_antipo_M"/>
    <property type="match status" value="1"/>
</dbReference>
<feature type="domain" description="NADH-Ubiquinone oxidoreductase (complex I) chain 5 N-terminal" evidence="11">
    <location>
        <begin position="67"/>
        <end position="114"/>
    </location>
</feature>
<feature type="transmembrane region" description="Helical" evidence="9">
    <location>
        <begin position="374"/>
        <end position="396"/>
    </location>
</feature>
<feature type="transmembrane region" description="Helical" evidence="9">
    <location>
        <begin position="648"/>
        <end position="665"/>
    </location>
</feature>
<feature type="transmembrane region" description="Helical" evidence="9">
    <location>
        <begin position="277"/>
        <end position="298"/>
    </location>
</feature>
<keyword evidence="5 9" id="KW-0812">Transmembrane</keyword>
<keyword evidence="8 9" id="KW-0472">Membrane</keyword>
<gene>
    <name evidence="14" type="ORF">M0R89_11825</name>
</gene>
<evidence type="ECO:0000256" key="7">
    <source>
        <dbReference type="ARBA" id="ARBA00023065"/>
    </source>
</evidence>
<keyword evidence="4" id="KW-1003">Cell membrane</keyword>
<dbReference type="Pfam" id="PF13244">
    <property type="entry name" value="MbhD"/>
    <property type="match status" value="1"/>
</dbReference>
<feature type="transmembrane region" description="Helical" evidence="9">
    <location>
        <begin position="336"/>
        <end position="354"/>
    </location>
</feature>
<evidence type="ECO:0000256" key="1">
    <source>
        <dbReference type="ARBA" id="ARBA00004651"/>
    </source>
</evidence>
<dbReference type="EMBL" id="CP096659">
    <property type="protein sequence ID" value="UPV73233.1"/>
    <property type="molecule type" value="Genomic_DNA"/>
</dbReference>
<evidence type="ECO:0000259" key="10">
    <source>
        <dbReference type="Pfam" id="PF00361"/>
    </source>
</evidence>
<proteinExistence type="predicted"/>
<feature type="transmembrane region" description="Helical" evidence="9">
    <location>
        <begin position="37"/>
        <end position="56"/>
    </location>
</feature>
<dbReference type="RefSeq" id="WP_248649289.1">
    <property type="nucleotide sequence ID" value="NZ_CP096659.1"/>
</dbReference>
<feature type="transmembrane region" description="Helical" evidence="9">
    <location>
        <begin position="709"/>
        <end position="728"/>
    </location>
</feature>
<feature type="transmembrane region" description="Helical" evidence="9">
    <location>
        <begin position="671"/>
        <end position="689"/>
    </location>
</feature>
<reference evidence="14 15" key="1">
    <citation type="submission" date="2022-04" db="EMBL/GenBank/DDBJ databases">
        <title>Diverse halophilic archaea isolated from saline environments.</title>
        <authorList>
            <person name="Cui H.-L."/>
        </authorList>
    </citation>
    <scope>NUCLEOTIDE SEQUENCE [LARGE SCALE GENOMIC DNA]</scope>
    <source>
        <strain evidence="14 15">XZYJT49</strain>
    </source>
</reference>
<feature type="transmembrane region" description="Helical" evidence="9">
    <location>
        <begin position="522"/>
        <end position="540"/>
    </location>
</feature>
<dbReference type="PANTHER" id="PTHR43373:SF1">
    <property type="entry name" value="NA(+)_H(+) ANTIPORTER SUBUNIT A"/>
    <property type="match status" value="1"/>
</dbReference>
<dbReference type="AlphaFoldDB" id="A0A8U0HR70"/>
<dbReference type="InterPro" id="IPR001516">
    <property type="entry name" value="Proton_antipo_N"/>
</dbReference>
<evidence type="ECO:0000259" key="12">
    <source>
        <dbReference type="Pfam" id="PF13244"/>
    </source>
</evidence>
<feature type="transmembrane region" description="Helical" evidence="9">
    <location>
        <begin position="305"/>
        <end position="324"/>
    </location>
</feature>
<evidence type="ECO:0000256" key="5">
    <source>
        <dbReference type="ARBA" id="ARBA00022692"/>
    </source>
</evidence>
<dbReference type="KEGG" id="halx:M0R89_11825"/>
<protein>
    <submittedName>
        <fullName evidence="14">DUF4040 domain-containing protein</fullName>
    </submittedName>
</protein>
<evidence type="ECO:0000259" key="11">
    <source>
        <dbReference type="Pfam" id="PF00662"/>
    </source>
</evidence>
<feature type="transmembrane region" description="Helical" evidence="9">
    <location>
        <begin position="167"/>
        <end position="188"/>
    </location>
</feature>
<dbReference type="InterPro" id="IPR001750">
    <property type="entry name" value="ND/Mrp_TM"/>
</dbReference>
<dbReference type="GO" id="GO:0005886">
    <property type="term" value="C:plasma membrane"/>
    <property type="evidence" value="ECO:0007669"/>
    <property type="project" value="UniProtKB-SubCell"/>
</dbReference>
<evidence type="ECO:0000259" key="13">
    <source>
        <dbReference type="Pfam" id="PF20501"/>
    </source>
</evidence>
<dbReference type="GO" id="GO:0015297">
    <property type="term" value="F:antiporter activity"/>
    <property type="evidence" value="ECO:0007669"/>
    <property type="project" value="UniProtKB-KW"/>
</dbReference>
<feature type="transmembrane region" description="Helical" evidence="9">
    <location>
        <begin position="464"/>
        <end position="486"/>
    </location>
</feature>